<organism evidence="2 3">
    <name type="scientific">Coccidioides immitis RMSCC 3703</name>
    <dbReference type="NCBI Taxonomy" id="454286"/>
    <lineage>
        <taxon>Eukaryota</taxon>
        <taxon>Fungi</taxon>
        <taxon>Dikarya</taxon>
        <taxon>Ascomycota</taxon>
        <taxon>Pezizomycotina</taxon>
        <taxon>Eurotiomycetes</taxon>
        <taxon>Eurotiomycetidae</taxon>
        <taxon>Onygenales</taxon>
        <taxon>Onygenaceae</taxon>
        <taxon>Coccidioides</taxon>
    </lineage>
</organism>
<evidence type="ECO:0000313" key="3">
    <source>
        <dbReference type="Proteomes" id="UP000054559"/>
    </source>
</evidence>
<proteinExistence type="predicted"/>
<feature type="region of interest" description="Disordered" evidence="1">
    <location>
        <begin position="100"/>
        <end position="122"/>
    </location>
</feature>
<dbReference type="Proteomes" id="UP000054559">
    <property type="component" value="Unassembled WGS sequence"/>
</dbReference>
<dbReference type="AlphaFoldDB" id="A0A0J8QH99"/>
<protein>
    <submittedName>
        <fullName evidence="2">Uncharacterized protein</fullName>
    </submittedName>
</protein>
<feature type="compositionally biased region" description="Polar residues" evidence="1">
    <location>
        <begin position="109"/>
        <end position="121"/>
    </location>
</feature>
<evidence type="ECO:0000313" key="2">
    <source>
        <dbReference type="EMBL" id="KMU71719.1"/>
    </source>
</evidence>
<accession>A0A0J8QH99</accession>
<reference evidence="3" key="1">
    <citation type="journal article" date="2010" name="Genome Res.">
        <title>Population genomic sequencing of Coccidioides fungi reveals recent hybridization and transposon control.</title>
        <authorList>
            <person name="Neafsey D.E."/>
            <person name="Barker B.M."/>
            <person name="Sharpton T.J."/>
            <person name="Stajich J.E."/>
            <person name="Park D.J."/>
            <person name="Whiston E."/>
            <person name="Hung C.-Y."/>
            <person name="McMahan C."/>
            <person name="White J."/>
            <person name="Sykes S."/>
            <person name="Heiman D."/>
            <person name="Young S."/>
            <person name="Zeng Q."/>
            <person name="Abouelleil A."/>
            <person name="Aftuck L."/>
            <person name="Bessette D."/>
            <person name="Brown A."/>
            <person name="FitzGerald M."/>
            <person name="Lui A."/>
            <person name="Macdonald J.P."/>
            <person name="Priest M."/>
            <person name="Orbach M.J."/>
            <person name="Galgiani J.N."/>
            <person name="Kirkland T.N."/>
            <person name="Cole G.T."/>
            <person name="Birren B.W."/>
            <person name="Henn M.R."/>
            <person name="Taylor J.W."/>
            <person name="Rounsley S.D."/>
        </authorList>
    </citation>
    <scope>NUCLEOTIDE SEQUENCE [LARGE SCALE GENOMIC DNA]</scope>
    <source>
        <strain evidence="3">RMSCC 3703</strain>
    </source>
</reference>
<dbReference type="EMBL" id="DS268118">
    <property type="protein sequence ID" value="KMU71719.1"/>
    <property type="molecule type" value="Genomic_DNA"/>
</dbReference>
<gene>
    <name evidence="2" type="ORF">CISG_00029</name>
</gene>
<feature type="region of interest" description="Disordered" evidence="1">
    <location>
        <begin position="31"/>
        <end position="78"/>
    </location>
</feature>
<feature type="compositionally biased region" description="Polar residues" evidence="1">
    <location>
        <begin position="41"/>
        <end position="63"/>
    </location>
</feature>
<sequence>MAAREDSRCASEIQPEDGTRGLTCIWRQCDEKPADSRTTSHKSVSSCLDDTTASTKSLMQGQATPPKGKPSHRQAAREPTWNHGLIFLLYPRLWVRPTPDKQETRRVTQEQSSQTNTSLRRGQTLRELLAPPNNPHATSGYLSISSNHSHMASPFLTGRETGYHERLVHQRKRRSLPLAMILNFRCFGTPYDPRRRG</sequence>
<name>A0A0J8QH99_COCIT</name>
<evidence type="ECO:0000256" key="1">
    <source>
        <dbReference type="SAM" id="MobiDB-lite"/>
    </source>
</evidence>